<feature type="transmembrane region" description="Helical" evidence="7">
    <location>
        <begin position="256"/>
        <end position="278"/>
    </location>
</feature>
<reference evidence="9" key="1">
    <citation type="submission" date="2022-08" db="EMBL/GenBank/DDBJ databases">
        <title>Complete Genome Sequences of 2 Bosea sp. soil isolates.</title>
        <authorList>
            <person name="Alvarez Arevalo M."/>
            <person name="Sterndorff E.B."/>
            <person name="Faurdal D."/>
            <person name="Joergensen T.S."/>
            <person name="Weber T."/>
        </authorList>
    </citation>
    <scope>NUCLEOTIDE SEQUENCE</scope>
    <source>
        <strain evidence="9">NBC_00436</strain>
    </source>
</reference>
<sequence>MTTIDAPTLPVPAAANRLARFGRFARRNPTMLLGAAILIFFVGVAIVAPLIAGDPMLKLPTRRLQPPSPELRFGTDQLGQDVFARTVYGARVSLIVGFSVATISILIGLTIGLFAGYYRRFDAIVMRLMDGLMAIPAILLAIAMVSLNQGSIGIVIAAISIPELPRVVRLVRSIVLSVKELPFVEAARACGAKTPRILFRHIMPSTIAPLIVQATYICASAILVEASLSFLGAGVPPEVPSWGNMIASSRLYLARAPWTIFCPAIALALVVLAVNLLGDGLRDRLDPRLSRRL</sequence>
<dbReference type="SUPFAM" id="SSF161098">
    <property type="entry name" value="MetI-like"/>
    <property type="match status" value="1"/>
</dbReference>
<evidence type="ECO:0000256" key="5">
    <source>
        <dbReference type="ARBA" id="ARBA00022989"/>
    </source>
</evidence>
<dbReference type="GO" id="GO:0005886">
    <property type="term" value="C:plasma membrane"/>
    <property type="evidence" value="ECO:0007669"/>
    <property type="project" value="UniProtKB-SubCell"/>
</dbReference>
<dbReference type="Pfam" id="PF00528">
    <property type="entry name" value="BPD_transp_1"/>
    <property type="match status" value="1"/>
</dbReference>
<keyword evidence="5 7" id="KW-1133">Transmembrane helix</keyword>
<evidence type="ECO:0000256" key="4">
    <source>
        <dbReference type="ARBA" id="ARBA00022692"/>
    </source>
</evidence>
<accession>A0A9E8CS89</accession>
<dbReference type="PANTHER" id="PTHR43386:SF6">
    <property type="entry name" value="ABC TRANSPORTER PERMEASE PROTEIN"/>
    <property type="match status" value="1"/>
</dbReference>
<dbReference type="InterPro" id="IPR025966">
    <property type="entry name" value="OppC_N"/>
</dbReference>
<dbReference type="PROSITE" id="PS50928">
    <property type="entry name" value="ABC_TM1"/>
    <property type="match status" value="1"/>
</dbReference>
<dbReference type="InterPro" id="IPR035906">
    <property type="entry name" value="MetI-like_sf"/>
</dbReference>
<dbReference type="EMBL" id="CP102774">
    <property type="protein sequence ID" value="UZF86893.1"/>
    <property type="molecule type" value="Genomic_DNA"/>
</dbReference>
<dbReference type="AlphaFoldDB" id="A0A9E8CS89"/>
<organism evidence="9">
    <name type="scientific">Bosea sp. NBC_00436</name>
    <dbReference type="NCBI Taxonomy" id="2969620"/>
    <lineage>
        <taxon>Bacteria</taxon>
        <taxon>Pseudomonadati</taxon>
        <taxon>Pseudomonadota</taxon>
        <taxon>Alphaproteobacteria</taxon>
        <taxon>Hyphomicrobiales</taxon>
        <taxon>Boseaceae</taxon>
        <taxon>Bosea</taxon>
    </lineage>
</organism>
<gene>
    <name evidence="9" type="ORF">NWE54_24585</name>
</gene>
<dbReference type="InterPro" id="IPR000515">
    <property type="entry name" value="MetI-like"/>
</dbReference>
<dbReference type="Gene3D" id="1.10.3720.10">
    <property type="entry name" value="MetI-like"/>
    <property type="match status" value="1"/>
</dbReference>
<protein>
    <submittedName>
        <fullName evidence="9">ABC transporter permease</fullName>
    </submittedName>
</protein>
<keyword evidence="2 7" id="KW-0813">Transport</keyword>
<evidence type="ECO:0000256" key="6">
    <source>
        <dbReference type="ARBA" id="ARBA00023136"/>
    </source>
</evidence>
<feature type="transmembrane region" description="Helical" evidence="7">
    <location>
        <begin position="94"/>
        <end position="118"/>
    </location>
</feature>
<dbReference type="CDD" id="cd06261">
    <property type="entry name" value="TM_PBP2"/>
    <property type="match status" value="1"/>
</dbReference>
<feature type="domain" description="ABC transmembrane type-1" evidence="8">
    <location>
        <begin position="90"/>
        <end position="278"/>
    </location>
</feature>
<evidence type="ECO:0000256" key="2">
    <source>
        <dbReference type="ARBA" id="ARBA00022448"/>
    </source>
</evidence>
<evidence type="ECO:0000256" key="3">
    <source>
        <dbReference type="ARBA" id="ARBA00022475"/>
    </source>
</evidence>
<feature type="transmembrane region" description="Helical" evidence="7">
    <location>
        <begin position="210"/>
        <end position="236"/>
    </location>
</feature>
<dbReference type="Pfam" id="PF12911">
    <property type="entry name" value="OppC_N"/>
    <property type="match status" value="1"/>
</dbReference>
<comment type="similarity">
    <text evidence="7">Belongs to the binding-protein-dependent transport system permease family.</text>
</comment>
<evidence type="ECO:0000256" key="7">
    <source>
        <dbReference type="RuleBase" id="RU363032"/>
    </source>
</evidence>
<evidence type="ECO:0000259" key="8">
    <source>
        <dbReference type="PROSITE" id="PS50928"/>
    </source>
</evidence>
<keyword evidence="4 7" id="KW-0812">Transmembrane</keyword>
<dbReference type="InterPro" id="IPR050366">
    <property type="entry name" value="BP-dependent_transpt_permease"/>
</dbReference>
<feature type="transmembrane region" description="Helical" evidence="7">
    <location>
        <begin position="31"/>
        <end position="53"/>
    </location>
</feature>
<dbReference type="GO" id="GO:0055085">
    <property type="term" value="P:transmembrane transport"/>
    <property type="evidence" value="ECO:0007669"/>
    <property type="project" value="InterPro"/>
</dbReference>
<keyword evidence="3" id="KW-1003">Cell membrane</keyword>
<feature type="transmembrane region" description="Helical" evidence="7">
    <location>
        <begin position="138"/>
        <end position="159"/>
    </location>
</feature>
<comment type="subcellular location">
    <subcellularLocation>
        <location evidence="1 7">Cell membrane</location>
        <topology evidence="1 7">Multi-pass membrane protein</topology>
    </subcellularLocation>
</comment>
<dbReference type="PANTHER" id="PTHR43386">
    <property type="entry name" value="OLIGOPEPTIDE TRANSPORT SYSTEM PERMEASE PROTEIN APPC"/>
    <property type="match status" value="1"/>
</dbReference>
<keyword evidence="6 7" id="KW-0472">Membrane</keyword>
<evidence type="ECO:0000313" key="9">
    <source>
        <dbReference type="EMBL" id="UZF86893.1"/>
    </source>
</evidence>
<proteinExistence type="inferred from homology"/>
<evidence type="ECO:0000256" key="1">
    <source>
        <dbReference type="ARBA" id="ARBA00004651"/>
    </source>
</evidence>
<name>A0A9E8CS89_9HYPH</name>